<keyword evidence="10 15" id="KW-0472">Membrane</keyword>
<dbReference type="GO" id="GO:0005743">
    <property type="term" value="C:mitochondrial inner membrane"/>
    <property type="evidence" value="ECO:0007669"/>
    <property type="project" value="UniProtKB-SubCell"/>
</dbReference>
<evidence type="ECO:0000256" key="4">
    <source>
        <dbReference type="ARBA" id="ARBA00022679"/>
    </source>
</evidence>
<protein>
    <recommendedName>
        <fullName evidence="13">cardiolipin synthase (CMP-forming)</fullName>
        <ecNumber evidence="13">2.7.8.41</ecNumber>
    </recommendedName>
</protein>
<evidence type="ECO:0000256" key="10">
    <source>
        <dbReference type="ARBA" id="ARBA00023136"/>
    </source>
</evidence>
<comment type="catalytic activity">
    <reaction evidence="14">
        <text>a CDP-1,2-diacyl-sn-glycerol + a 1,2-diacyl-sn-glycero-3-phospho-(1'-sn-glycerol) = a cardiolipin + CMP + H(+)</text>
        <dbReference type="Rhea" id="RHEA:32931"/>
        <dbReference type="ChEBI" id="CHEBI:15378"/>
        <dbReference type="ChEBI" id="CHEBI:58332"/>
        <dbReference type="ChEBI" id="CHEBI:60377"/>
        <dbReference type="ChEBI" id="CHEBI:62237"/>
        <dbReference type="ChEBI" id="CHEBI:64716"/>
        <dbReference type="EC" id="2.7.8.41"/>
    </reaction>
</comment>
<dbReference type="Pfam" id="PF01066">
    <property type="entry name" value="CDP-OH_P_transf"/>
    <property type="match status" value="1"/>
</dbReference>
<proteinExistence type="inferred from homology"/>
<gene>
    <name evidence="16" type="ORF">R5R35_013489</name>
</gene>
<evidence type="ECO:0000256" key="8">
    <source>
        <dbReference type="ARBA" id="ARBA00023098"/>
    </source>
</evidence>
<comment type="caution">
    <text evidence="16">The sequence shown here is derived from an EMBL/GenBank/DDBJ whole genome shotgun (WGS) entry which is preliminary data.</text>
</comment>
<dbReference type="PANTHER" id="PTHR14269:SF60">
    <property type="entry name" value="CARDIOLIPIN SYNTHASE (CMP-FORMING)"/>
    <property type="match status" value="1"/>
</dbReference>
<keyword evidence="8" id="KW-0443">Lipid metabolism</keyword>
<dbReference type="InterPro" id="IPR043130">
    <property type="entry name" value="CDP-OH_PTrfase_TM_dom"/>
</dbReference>
<keyword evidence="3" id="KW-0444">Lipid biosynthesis</keyword>
<evidence type="ECO:0000256" key="15">
    <source>
        <dbReference type="SAM" id="Phobius"/>
    </source>
</evidence>
<evidence type="ECO:0000256" key="14">
    <source>
        <dbReference type="ARBA" id="ARBA00047433"/>
    </source>
</evidence>
<keyword evidence="9" id="KW-0496">Mitochondrion</keyword>
<dbReference type="GO" id="GO:0032049">
    <property type="term" value="P:cardiolipin biosynthetic process"/>
    <property type="evidence" value="ECO:0007669"/>
    <property type="project" value="TreeGrafter"/>
</dbReference>
<accession>A0AAN9Z4Z4</accession>
<sequence>MSAACVYGPCKTLVTTVPKMWKLSSSCNMCAFGILIKSRLYNSVSACSIFVKKVKQYDRPLVLCSLSRFLRERTTGCPSICRTFTSSNAVCERHNVCDKKTLLESKSNKLQGVLKERKDRIKVSGQILLNDIRETKNKMKEKMEEVIERENVFTIPNFLCVSRIIISPYLGYVIIQSNFQLAFGLFVFAGVTDLIDGWVARTYPSQATKIGSFLDPMADKILVAILFVTLTYIELIPIPLTVMIIARDLLLVIAGFYIRYQSLPPPKTLPRYFDVTHATAQLAPTFVSKVNTVVQLSLVATTLASPVFGGVNPEVIHGLWYLTAATTVASACSYIFSRNTYKYLKPKKQDK</sequence>
<keyword evidence="12" id="KW-1208">Phospholipid metabolism</keyword>
<dbReference type="InterPro" id="IPR050324">
    <property type="entry name" value="CDP-alcohol_PTase-I"/>
</dbReference>
<name>A0AAN9Z4Z4_9ORTH</name>
<dbReference type="EMBL" id="JAZDUA010000297">
    <property type="protein sequence ID" value="KAK7861855.1"/>
    <property type="molecule type" value="Genomic_DNA"/>
</dbReference>
<evidence type="ECO:0000256" key="9">
    <source>
        <dbReference type="ARBA" id="ARBA00023128"/>
    </source>
</evidence>
<dbReference type="EC" id="2.7.8.41" evidence="13"/>
<dbReference type="Gene3D" id="1.20.120.1760">
    <property type="match status" value="1"/>
</dbReference>
<feature type="transmembrane region" description="Helical" evidence="15">
    <location>
        <begin position="318"/>
        <end position="337"/>
    </location>
</feature>
<dbReference type="InterPro" id="IPR000462">
    <property type="entry name" value="CDP-OH_P_trans"/>
</dbReference>
<dbReference type="Proteomes" id="UP001378592">
    <property type="component" value="Unassembled WGS sequence"/>
</dbReference>
<evidence type="ECO:0000256" key="7">
    <source>
        <dbReference type="ARBA" id="ARBA00022989"/>
    </source>
</evidence>
<evidence type="ECO:0000256" key="12">
    <source>
        <dbReference type="ARBA" id="ARBA00023264"/>
    </source>
</evidence>
<keyword evidence="11" id="KW-0594">Phospholipid biosynthesis</keyword>
<dbReference type="FunFam" id="1.20.120.1760:FF:000005">
    <property type="entry name" value="Cardiolipin synthase 1"/>
    <property type="match status" value="1"/>
</dbReference>
<dbReference type="AlphaFoldDB" id="A0AAN9Z4Z4"/>
<keyword evidence="6" id="KW-0999">Mitochondrion inner membrane</keyword>
<reference evidence="16 17" key="1">
    <citation type="submission" date="2024-03" db="EMBL/GenBank/DDBJ databases">
        <title>The genome assembly and annotation of the cricket Gryllus longicercus Weissman &amp; Gray.</title>
        <authorList>
            <person name="Szrajer S."/>
            <person name="Gray D."/>
            <person name="Ylla G."/>
        </authorList>
    </citation>
    <scope>NUCLEOTIDE SEQUENCE [LARGE SCALE GENOMIC DNA]</scope>
    <source>
        <strain evidence="16">DAG 2021-001</strain>
        <tissue evidence="16">Whole body minus gut</tissue>
    </source>
</reference>
<feature type="transmembrane region" description="Helical" evidence="15">
    <location>
        <begin position="152"/>
        <end position="175"/>
    </location>
</feature>
<keyword evidence="7 15" id="KW-1133">Transmembrane helix</keyword>
<feature type="transmembrane region" description="Helical" evidence="15">
    <location>
        <begin position="181"/>
        <end position="200"/>
    </location>
</feature>
<organism evidence="16 17">
    <name type="scientific">Gryllus longicercus</name>
    <dbReference type="NCBI Taxonomy" id="2509291"/>
    <lineage>
        <taxon>Eukaryota</taxon>
        <taxon>Metazoa</taxon>
        <taxon>Ecdysozoa</taxon>
        <taxon>Arthropoda</taxon>
        <taxon>Hexapoda</taxon>
        <taxon>Insecta</taxon>
        <taxon>Pterygota</taxon>
        <taxon>Neoptera</taxon>
        <taxon>Polyneoptera</taxon>
        <taxon>Orthoptera</taxon>
        <taxon>Ensifera</taxon>
        <taxon>Gryllidea</taxon>
        <taxon>Grylloidea</taxon>
        <taxon>Gryllidae</taxon>
        <taxon>Gryllinae</taxon>
        <taxon>Gryllus</taxon>
    </lineage>
</organism>
<evidence type="ECO:0000256" key="11">
    <source>
        <dbReference type="ARBA" id="ARBA00023209"/>
    </source>
</evidence>
<evidence type="ECO:0000256" key="2">
    <source>
        <dbReference type="ARBA" id="ARBA00010441"/>
    </source>
</evidence>
<evidence type="ECO:0000313" key="16">
    <source>
        <dbReference type="EMBL" id="KAK7861855.1"/>
    </source>
</evidence>
<keyword evidence="5 15" id="KW-0812">Transmembrane</keyword>
<evidence type="ECO:0000256" key="6">
    <source>
        <dbReference type="ARBA" id="ARBA00022792"/>
    </source>
</evidence>
<evidence type="ECO:0000256" key="13">
    <source>
        <dbReference type="ARBA" id="ARBA00039001"/>
    </source>
</evidence>
<comment type="similarity">
    <text evidence="2">Belongs to the CDP-alcohol phosphatidyltransferase class-I family.</text>
</comment>
<dbReference type="GO" id="GO:0043337">
    <property type="term" value="F:cardiolipin synthase (CMP-forming)"/>
    <property type="evidence" value="ECO:0007669"/>
    <property type="project" value="UniProtKB-EC"/>
</dbReference>
<keyword evidence="17" id="KW-1185">Reference proteome</keyword>
<evidence type="ECO:0000256" key="5">
    <source>
        <dbReference type="ARBA" id="ARBA00022692"/>
    </source>
</evidence>
<comment type="subcellular location">
    <subcellularLocation>
        <location evidence="1">Mitochondrion inner membrane</location>
        <topology evidence="1">Multi-pass membrane protein</topology>
    </subcellularLocation>
</comment>
<dbReference type="PANTHER" id="PTHR14269">
    <property type="entry name" value="CDP-DIACYLGLYCEROL--GLYCEROL-3-PHOSPHATE 3-PHOSPHATIDYLTRANSFERASE-RELATED"/>
    <property type="match status" value="1"/>
</dbReference>
<feature type="transmembrane region" description="Helical" evidence="15">
    <location>
        <begin position="221"/>
        <end position="246"/>
    </location>
</feature>
<evidence type="ECO:0000256" key="1">
    <source>
        <dbReference type="ARBA" id="ARBA00004448"/>
    </source>
</evidence>
<keyword evidence="4" id="KW-0808">Transferase</keyword>
<evidence type="ECO:0000256" key="3">
    <source>
        <dbReference type="ARBA" id="ARBA00022516"/>
    </source>
</evidence>
<evidence type="ECO:0000313" key="17">
    <source>
        <dbReference type="Proteomes" id="UP001378592"/>
    </source>
</evidence>